<keyword evidence="7 8" id="KW-0012">Acyltransferase</keyword>
<evidence type="ECO:0000256" key="6">
    <source>
        <dbReference type="ARBA" id="ARBA00023136"/>
    </source>
</evidence>
<dbReference type="EMBL" id="VAHF01000008">
    <property type="protein sequence ID" value="TXG56569.1"/>
    <property type="molecule type" value="Genomic_DNA"/>
</dbReference>
<dbReference type="PROSITE" id="PS50216">
    <property type="entry name" value="DHHC"/>
    <property type="match status" value="1"/>
</dbReference>
<accession>A0A5C7HI92</accession>
<feature type="region of interest" description="Disordered" evidence="9">
    <location>
        <begin position="640"/>
        <end position="662"/>
    </location>
</feature>
<dbReference type="GO" id="GO:0005794">
    <property type="term" value="C:Golgi apparatus"/>
    <property type="evidence" value="ECO:0007669"/>
    <property type="project" value="TreeGrafter"/>
</dbReference>
<dbReference type="EC" id="2.3.1.225" evidence="8"/>
<evidence type="ECO:0000256" key="2">
    <source>
        <dbReference type="ARBA" id="ARBA00008574"/>
    </source>
</evidence>
<protein>
    <recommendedName>
        <fullName evidence="8">S-acyltransferase</fullName>
        <ecNumber evidence="8">2.3.1.225</ecNumber>
    </recommendedName>
    <alternativeName>
        <fullName evidence="8">Palmitoyltransferase</fullName>
    </alternativeName>
</protein>
<feature type="transmembrane region" description="Helical" evidence="8">
    <location>
        <begin position="298"/>
        <end position="326"/>
    </location>
</feature>
<comment type="subcellular location">
    <subcellularLocation>
        <location evidence="1">Endomembrane system</location>
        <topology evidence="1">Multi-pass membrane protein</topology>
    </subcellularLocation>
</comment>
<evidence type="ECO:0000256" key="3">
    <source>
        <dbReference type="ARBA" id="ARBA00022679"/>
    </source>
</evidence>
<evidence type="ECO:0000256" key="9">
    <source>
        <dbReference type="SAM" id="MobiDB-lite"/>
    </source>
</evidence>
<dbReference type="GO" id="GO:0006612">
    <property type="term" value="P:protein targeting to membrane"/>
    <property type="evidence" value="ECO:0007669"/>
    <property type="project" value="TreeGrafter"/>
</dbReference>
<evidence type="ECO:0000256" key="5">
    <source>
        <dbReference type="ARBA" id="ARBA00022989"/>
    </source>
</evidence>
<dbReference type="GO" id="GO:0005783">
    <property type="term" value="C:endoplasmic reticulum"/>
    <property type="evidence" value="ECO:0007669"/>
    <property type="project" value="TreeGrafter"/>
</dbReference>
<evidence type="ECO:0000256" key="4">
    <source>
        <dbReference type="ARBA" id="ARBA00022692"/>
    </source>
</evidence>
<dbReference type="AlphaFoldDB" id="A0A5C7HI92"/>
<keyword evidence="3 8" id="KW-0808">Transferase</keyword>
<proteinExistence type="inferred from homology"/>
<evidence type="ECO:0000313" key="12">
    <source>
        <dbReference type="Proteomes" id="UP000323000"/>
    </source>
</evidence>
<evidence type="ECO:0000313" key="11">
    <source>
        <dbReference type="EMBL" id="TXG56569.1"/>
    </source>
</evidence>
<feature type="region of interest" description="Disordered" evidence="9">
    <location>
        <begin position="86"/>
        <end position="114"/>
    </location>
</feature>
<feature type="region of interest" description="Disordered" evidence="9">
    <location>
        <begin position="451"/>
        <end position="471"/>
    </location>
</feature>
<feature type="transmembrane region" description="Helical" evidence="8">
    <location>
        <begin position="44"/>
        <end position="65"/>
    </location>
</feature>
<feature type="transmembrane region" description="Helical" evidence="8">
    <location>
        <begin position="12"/>
        <end position="32"/>
    </location>
</feature>
<dbReference type="Pfam" id="PF01529">
    <property type="entry name" value="DHHC"/>
    <property type="match status" value="1"/>
</dbReference>
<dbReference type="PANTHER" id="PTHR22883:SF265">
    <property type="entry name" value="PROTEIN S-ACYLTRANSFERASE 22-RELATED"/>
    <property type="match status" value="1"/>
</dbReference>
<keyword evidence="6 8" id="KW-0472">Membrane</keyword>
<keyword evidence="4 8" id="KW-0812">Transmembrane</keyword>
<feature type="transmembrane region" description="Helical" evidence="8">
    <location>
        <begin position="258"/>
        <end position="277"/>
    </location>
</feature>
<comment type="catalytic activity">
    <reaction evidence="8">
        <text>L-cysteinyl-[protein] + hexadecanoyl-CoA = S-hexadecanoyl-L-cysteinyl-[protein] + CoA</text>
        <dbReference type="Rhea" id="RHEA:36683"/>
        <dbReference type="Rhea" id="RHEA-COMP:10131"/>
        <dbReference type="Rhea" id="RHEA-COMP:11032"/>
        <dbReference type="ChEBI" id="CHEBI:29950"/>
        <dbReference type="ChEBI" id="CHEBI:57287"/>
        <dbReference type="ChEBI" id="CHEBI:57379"/>
        <dbReference type="ChEBI" id="CHEBI:74151"/>
        <dbReference type="EC" id="2.3.1.225"/>
    </reaction>
</comment>
<dbReference type="PANTHER" id="PTHR22883">
    <property type="entry name" value="ZINC FINGER DHHC DOMAIN CONTAINING PROTEIN"/>
    <property type="match status" value="1"/>
</dbReference>
<evidence type="ECO:0000256" key="7">
    <source>
        <dbReference type="ARBA" id="ARBA00023315"/>
    </source>
</evidence>
<dbReference type="OrthoDB" id="9909019at2759"/>
<gene>
    <name evidence="11" type="ORF">EZV62_017882</name>
</gene>
<dbReference type="InterPro" id="IPR039859">
    <property type="entry name" value="PFA4/ZDH16/20/ERF2-like"/>
</dbReference>
<evidence type="ECO:0000256" key="8">
    <source>
        <dbReference type="RuleBase" id="RU079119"/>
    </source>
</evidence>
<dbReference type="InterPro" id="IPR001594">
    <property type="entry name" value="Palmitoyltrfase_DHHC"/>
</dbReference>
<organism evidence="11 12">
    <name type="scientific">Acer yangbiense</name>
    <dbReference type="NCBI Taxonomy" id="1000413"/>
    <lineage>
        <taxon>Eukaryota</taxon>
        <taxon>Viridiplantae</taxon>
        <taxon>Streptophyta</taxon>
        <taxon>Embryophyta</taxon>
        <taxon>Tracheophyta</taxon>
        <taxon>Spermatophyta</taxon>
        <taxon>Magnoliopsida</taxon>
        <taxon>eudicotyledons</taxon>
        <taxon>Gunneridae</taxon>
        <taxon>Pentapetalae</taxon>
        <taxon>rosids</taxon>
        <taxon>malvids</taxon>
        <taxon>Sapindales</taxon>
        <taxon>Sapindaceae</taxon>
        <taxon>Hippocastanoideae</taxon>
        <taxon>Acereae</taxon>
        <taxon>Acer</taxon>
    </lineage>
</organism>
<keyword evidence="5 8" id="KW-1133">Transmembrane helix</keyword>
<evidence type="ECO:0000259" key="10">
    <source>
        <dbReference type="Pfam" id="PF01529"/>
    </source>
</evidence>
<sequence>MRKHGWQLPYHPLQVVAVAVFLALGFAFYVFFAPFVGKKTFQLIIMGIYTPLITCVFGLYIWCAAADPADPGVFKSKKYLKIPDSGKCDRQKDSKLGGESTSSINDANAATVGGKPLESDVTGADATSKEFNSEIDKRNRPSCFLLALFPCAFVCNSCGSREESEQQMSEDGMFYCSLCEVEVFKYSKHCRVCDKCVDSFDHHCRWLNNCIGKKNYRQFFTLMVSALLLVSMSLHLLLCSNRSSTDCLHGLSTLGLRLQLILQWSTGILVLICCFVERKQFSVDISSKLGSSFSLAPFVIVVALCTILAMIATLPLAQLFFFHILLIKKGHISEYSSLQSATSVRALWTAFDLLRRGPQRVPDLLLTLAGERRDFIPLATGISTYDYIIALREQEQEQQGIGGQQSPQMSIASSLTGLSSASSFSTFHRGAWCTPPRLFLEDQFDVVPPETGSVSSLGKKMAGDEPMKKKNPAVKISPWTLARLNAEEVSKAAAEARKKSKILQPVVRRETPFGLGMESSFGSSGRRLGPRLDSNRRRATKRVRLPAELPMEPLTVVSARAVEKGFTETSTSLAPLQLEARSAFQTSQAMSSSGGIVASSPESSIDSPDIHPFRVSSSGAEESRRLTGLPAGVVAAQTGFPLSRSTSDGYEASGGEDSDRVPSRIVQRSTNWSNLLFGTDHDERVHGSITKLKAPSSSSHTINRKL</sequence>
<comment type="caution">
    <text evidence="11">The sequence shown here is derived from an EMBL/GenBank/DDBJ whole genome shotgun (WGS) entry which is preliminary data.</text>
</comment>
<feature type="compositionally biased region" description="Polar residues" evidence="9">
    <location>
        <begin position="99"/>
        <end position="108"/>
    </location>
</feature>
<evidence type="ECO:0000256" key="1">
    <source>
        <dbReference type="ARBA" id="ARBA00004127"/>
    </source>
</evidence>
<name>A0A5C7HI92_9ROSI</name>
<feature type="compositionally biased region" description="Basic and acidic residues" evidence="9">
    <location>
        <begin position="86"/>
        <end position="96"/>
    </location>
</feature>
<dbReference type="GO" id="GO:0019706">
    <property type="term" value="F:protein-cysteine S-palmitoyltransferase activity"/>
    <property type="evidence" value="ECO:0007669"/>
    <property type="project" value="UniProtKB-EC"/>
</dbReference>
<feature type="domain" description="Palmitoyltransferase DHHC" evidence="10">
    <location>
        <begin position="174"/>
        <end position="330"/>
    </location>
</feature>
<keyword evidence="12" id="KW-1185">Reference proteome</keyword>
<dbReference type="Proteomes" id="UP000323000">
    <property type="component" value="Chromosome 8"/>
</dbReference>
<comment type="similarity">
    <text evidence="2 8">Belongs to the DHHC palmitoyltransferase family.</text>
</comment>
<comment type="domain">
    <text evidence="8">The DHHC domain is required for palmitoyltransferase activity.</text>
</comment>
<reference evidence="12" key="1">
    <citation type="journal article" date="2019" name="Gigascience">
        <title>De novo genome assembly of the endangered Acer yangbiense, a plant species with extremely small populations endemic to Yunnan Province, China.</title>
        <authorList>
            <person name="Yang J."/>
            <person name="Wariss H.M."/>
            <person name="Tao L."/>
            <person name="Zhang R."/>
            <person name="Yun Q."/>
            <person name="Hollingsworth P."/>
            <person name="Dao Z."/>
            <person name="Luo G."/>
            <person name="Guo H."/>
            <person name="Ma Y."/>
            <person name="Sun W."/>
        </authorList>
    </citation>
    <scope>NUCLEOTIDE SEQUENCE [LARGE SCALE GENOMIC DNA]</scope>
    <source>
        <strain evidence="12">cv. Malutang</strain>
    </source>
</reference>
<feature type="transmembrane region" description="Helical" evidence="8">
    <location>
        <begin position="219"/>
        <end position="238"/>
    </location>
</feature>